<proteinExistence type="predicted"/>
<dbReference type="InterPro" id="IPR022435">
    <property type="entry name" value="Surface-anchored_actinobac"/>
</dbReference>
<feature type="region of interest" description="Disordered" evidence="1">
    <location>
        <begin position="246"/>
        <end position="304"/>
    </location>
</feature>
<evidence type="ECO:0000313" key="2">
    <source>
        <dbReference type="EMBL" id="PKY66489.1"/>
    </source>
</evidence>
<dbReference type="NCBIfam" id="NF038134">
    <property type="entry name" value="choice_anch_M"/>
    <property type="match status" value="2"/>
</dbReference>
<protein>
    <recommendedName>
        <fullName evidence="4">ABC transporter-associated repeat protein</fullName>
    </recommendedName>
</protein>
<evidence type="ECO:0000256" key="1">
    <source>
        <dbReference type="SAM" id="MobiDB-lite"/>
    </source>
</evidence>
<dbReference type="OrthoDB" id="4424311at2"/>
<sequence>MVMQAILIIARRFVMRATHRGIHPLLALFTALLTLALFATPTIATPAPQSGESTTKVLLTRGHADVFALVPNGPTISLVAKEDVTTPGAPTYHNPAKLILGVTDAAKTSATEKIEGVGTAGYALPQSENPALLWPGWDSNALAPLRPTAIRLVIDEVSGPGRILLWRSAAFGATSPIFEQGSLEAAPGRSILQSAPAHEHANWLFTAAGTYSLTLHGEVDTPNGRLVSDPAAYTFAVGATAIAQATPGASAPVEPSTPGTGSTPPPAPAPQSTAPQAPVQPAAEQCLPTPVTSNGSGTAVGGSHTIRANTHVHPNWVFTAPGVYKVSITQTATLKSGARVSTSGILSFNVGGAGNADSGHFDIGTSASSSSISMLVKDDRSQPARWVAPSSLVFGLGSAAETTAPAGIEFIAKQGQRIWMISSSQVPSVPWLGANTMHPNLLARTTGDVTWTLNGVSGPGSLAVFESGNFGSLVGARWFGGIGSGSTTVYVGRTADGHPCELDQATIDRLRAEGKIVDGSALPGGLATTGARAATPVALASLLALAGLAARRWARR</sequence>
<comment type="caution">
    <text evidence="2">The sequence shown here is derived from an EMBL/GenBank/DDBJ whole genome shotgun (WGS) entry which is preliminary data.</text>
</comment>
<evidence type="ECO:0000313" key="3">
    <source>
        <dbReference type="Proteomes" id="UP000234545"/>
    </source>
</evidence>
<accession>A0A2I1I5W3</accession>
<reference evidence="2 3" key="1">
    <citation type="submission" date="2017-12" db="EMBL/GenBank/DDBJ databases">
        <title>Phylogenetic diversity of female urinary microbiome.</title>
        <authorList>
            <person name="Thomas-White K."/>
            <person name="Wolfe A.J."/>
        </authorList>
    </citation>
    <scope>NUCLEOTIDE SEQUENCE [LARGE SCALE GENOMIC DNA]</scope>
    <source>
        <strain evidence="2 3">UMB0250</strain>
    </source>
</reference>
<dbReference type="AlphaFoldDB" id="A0A2I1I5W3"/>
<dbReference type="EMBL" id="PKKJ01000003">
    <property type="protein sequence ID" value="PKY66489.1"/>
    <property type="molecule type" value="Genomic_DNA"/>
</dbReference>
<gene>
    <name evidence="2" type="ORF">CYJ25_04495</name>
</gene>
<name>A0A2I1I5W3_9ACTO</name>
<dbReference type="Proteomes" id="UP000234545">
    <property type="component" value="Unassembled WGS sequence"/>
</dbReference>
<dbReference type="NCBIfam" id="TIGR03769">
    <property type="entry name" value="P_ac_wall_RPT"/>
    <property type="match status" value="2"/>
</dbReference>
<feature type="compositionally biased region" description="Low complexity" evidence="1">
    <location>
        <begin position="270"/>
        <end position="285"/>
    </location>
</feature>
<organism evidence="2 3">
    <name type="scientific">Schaalia turicensis</name>
    <dbReference type="NCBI Taxonomy" id="131111"/>
    <lineage>
        <taxon>Bacteria</taxon>
        <taxon>Bacillati</taxon>
        <taxon>Actinomycetota</taxon>
        <taxon>Actinomycetes</taxon>
        <taxon>Actinomycetales</taxon>
        <taxon>Actinomycetaceae</taxon>
        <taxon>Schaalia</taxon>
    </lineage>
</organism>
<feature type="compositionally biased region" description="Low complexity" evidence="1">
    <location>
        <begin position="252"/>
        <end position="262"/>
    </location>
</feature>
<evidence type="ECO:0008006" key="4">
    <source>
        <dbReference type="Google" id="ProtNLM"/>
    </source>
</evidence>